<dbReference type="PANTHER" id="PTHR12475">
    <property type="match status" value="1"/>
</dbReference>
<reference evidence="2" key="1">
    <citation type="submission" date="2019-02" db="EMBL/GenBank/DDBJ databases">
        <title>Glaciihabitans arcticus sp. nov., a psychrotolerant bacterium isolated from polar soil.</title>
        <authorList>
            <person name="Dahal R.H."/>
        </authorList>
    </citation>
    <scope>NUCLEOTIDE SEQUENCE [LARGE SCALE GENOMIC DNA]</scope>
    <source>
        <strain evidence="2">RP-3-7</strain>
    </source>
</reference>
<dbReference type="Gene3D" id="3.10.129.10">
    <property type="entry name" value="Hotdog Thioesterase"/>
    <property type="match status" value="1"/>
</dbReference>
<accession>A0A4Q9GY92</accession>
<comment type="caution">
    <text evidence="1">The sequence shown here is derived from an EMBL/GenBank/DDBJ whole genome shotgun (WGS) entry which is preliminary data.</text>
</comment>
<evidence type="ECO:0000313" key="1">
    <source>
        <dbReference type="EMBL" id="TBN58217.1"/>
    </source>
</evidence>
<dbReference type="EMBL" id="SISG01000001">
    <property type="protein sequence ID" value="TBN58217.1"/>
    <property type="molecule type" value="Genomic_DNA"/>
</dbReference>
<protein>
    <submittedName>
        <fullName evidence="1">Thioesterase</fullName>
    </submittedName>
</protein>
<sequence length="180" mass="20465">MIFRTILHMLRGRRGPRVDIHDVGRVRLRVWPTDLDILGHMNNGVYLSIMDLGRFDLLVRSGVWATFQKLGYYPVVASETITFRKSLQPWQLFDLESRIVGYDAKAVYIEQRFVVDGEIFAKGFIRGRFLKRSGGVVSIAELSDAIGIDVTDFTPPEWMDEWGAHVALPATKAPAPNDWS</sequence>
<evidence type="ECO:0000313" key="2">
    <source>
        <dbReference type="Proteomes" id="UP000294194"/>
    </source>
</evidence>
<name>A0A4Q9GY92_9MICO</name>
<dbReference type="SUPFAM" id="SSF54637">
    <property type="entry name" value="Thioesterase/thiol ester dehydrase-isomerase"/>
    <property type="match status" value="1"/>
</dbReference>
<dbReference type="PANTHER" id="PTHR12475:SF4">
    <property type="entry name" value="PROTEIN THEM6"/>
    <property type="match status" value="1"/>
</dbReference>
<dbReference type="InterPro" id="IPR029069">
    <property type="entry name" value="HotDog_dom_sf"/>
</dbReference>
<dbReference type="Proteomes" id="UP000294194">
    <property type="component" value="Unassembled WGS sequence"/>
</dbReference>
<dbReference type="CDD" id="cd00586">
    <property type="entry name" value="4HBT"/>
    <property type="match status" value="1"/>
</dbReference>
<keyword evidence="2" id="KW-1185">Reference proteome</keyword>
<proteinExistence type="predicted"/>
<dbReference type="RefSeq" id="WP_130982324.1">
    <property type="nucleotide sequence ID" value="NZ_SISG01000001.1"/>
</dbReference>
<organism evidence="1 2">
    <name type="scientific">Glaciihabitans arcticus</name>
    <dbReference type="NCBI Taxonomy" id="2668039"/>
    <lineage>
        <taxon>Bacteria</taxon>
        <taxon>Bacillati</taxon>
        <taxon>Actinomycetota</taxon>
        <taxon>Actinomycetes</taxon>
        <taxon>Micrococcales</taxon>
        <taxon>Microbacteriaceae</taxon>
        <taxon>Glaciihabitans</taxon>
    </lineage>
</organism>
<gene>
    <name evidence="1" type="ORF">EYE40_12900</name>
</gene>
<dbReference type="Pfam" id="PF13279">
    <property type="entry name" value="4HBT_2"/>
    <property type="match status" value="1"/>
</dbReference>
<dbReference type="AlphaFoldDB" id="A0A4Q9GY92"/>
<dbReference type="InterPro" id="IPR051490">
    <property type="entry name" value="THEM6_lcsJ_thioesterase"/>
</dbReference>